<feature type="transmembrane region" description="Helical" evidence="1">
    <location>
        <begin position="299"/>
        <end position="320"/>
    </location>
</feature>
<dbReference type="InterPro" id="IPR029044">
    <property type="entry name" value="Nucleotide-diphossugar_trans"/>
</dbReference>
<feature type="transmembrane region" description="Helical" evidence="1">
    <location>
        <begin position="234"/>
        <end position="253"/>
    </location>
</feature>
<keyword evidence="3" id="KW-0328">Glycosyltransferase</keyword>
<feature type="domain" description="Glycosyltransferase 2-like" evidence="2">
    <location>
        <begin position="4"/>
        <end position="180"/>
    </location>
</feature>
<dbReference type="Proteomes" id="UP001546774">
    <property type="component" value="Unassembled WGS sequence"/>
</dbReference>
<dbReference type="PANTHER" id="PTHR22916:SF71">
    <property type="entry name" value="GLYCOSYL TRANSFERASE"/>
    <property type="match status" value="1"/>
</dbReference>
<dbReference type="EC" id="2.4.-.-" evidence="3"/>
<keyword evidence="1" id="KW-1133">Transmembrane helix</keyword>
<dbReference type="GO" id="GO:0016757">
    <property type="term" value="F:glycosyltransferase activity"/>
    <property type="evidence" value="ECO:0007669"/>
    <property type="project" value="UniProtKB-KW"/>
</dbReference>
<keyword evidence="1" id="KW-0472">Membrane</keyword>
<feature type="transmembrane region" description="Helical" evidence="1">
    <location>
        <begin position="326"/>
        <end position="348"/>
    </location>
</feature>
<keyword evidence="4" id="KW-1185">Reference proteome</keyword>
<dbReference type="Gene3D" id="3.90.550.10">
    <property type="entry name" value="Spore Coat Polysaccharide Biosynthesis Protein SpsA, Chain A"/>
    <property type="match status" value="1"/>
</dbReference>
<dbReference type="CDD" id="cd02525">
    <property type="entry name" value="Succinoglycan_BP_ExoA"/>
    <property type="match status" value="1"/>
</dbReference>
<reference evidence="3" key="1">
    <citation type="submission" date="2024-03" db="EMBL/GenBank/DDBJ databases">
        <title>Human intestinal bacterial collection.</title>
        <authorList>
            <person name="Pauvert C."/>
            <person name="Hitch T.C.A."/>
            <person name="Clavel T."/>
        </authorList>
    </citation>
    <scope>NUCLEOTIDE SEQUENCE [LARGE SCALE GENOMIC DNA]</scope>
    <source>
        <strain evidence="3">CLA-AA-H89B</strain>
    </source>
</reference>
<dbReference type="EMBL" id="JBBMFS010000008">
    <property type="protein sequence ID" value="MEQ2555362.1"/>
    <property type="molecule type" value="Genomic_DNA"/>
</dbReference>
<dbReference type="SUPFAM" id="SSF53448">
    <property type="entry name" value="Nucleotide-diphospho-sugar transferases"/>
    <property type="match status" value="1"/>
</dbReference>
<gene>
    <name evidence="3" type="ORF">WMO37_10135</name>
</gene>
<keyword evidence="1" id="KW-0812">Transmembrane</keyword>
<protein>
    <submittedName>
        <fullName evidence="3">Glycosyltransferase</fullName>
        <ecNumber evidence="3">2.4.-.-</ecNumber>
    </submittedName>
</protein>
<feature type="transmembrane region" description="Helical" evidence="1">
    <location>
        <begin position="259"/>
        <end position="287"/>
    </location>
</feature>
<accession>A0ABV1H7L4</accession>
<dbReference type="InterPro" id="IPR001173">
    <property type="entry name" value="Glyco_trans_2-like"/>
</dbReference>
<evidence type="ECO:0000313" key="4">
    <source>
        <dbReference type="Proteomes" id="UP001546774"/>
    </source>
</evidence>
<evidence type="ECO:0000313" key="3">
    <source>
        <dbReference type="EMBL" id="MEQ2555362.1"/>
    </source>
</evidence>
<name>A0ABV1H7L4_9FIRM</name>
<organism evidence="3 4">
    <name type="scientific">Lachnospira intestinalis</name>
    <dbReference type="NCBI Taxonomy" id="3133158"/>
    <lineage>
        <taxon>Bacteria</taxon>
        <taxon>Bacillati</taxon>
        <taxon>Bacillota</taxon>
        <taxon>Clostridia</taxon>
        <taxon>Lachnospirales</taxon>
        <taxon>Lachnospiraceae</taxon>
        <taxon>Lachnospira</taxon>
    </lineage>
</organism>
<keyword evidence="3" id="KW-0808">Transferase</keyword>
<dbReference type="Pfam" id="PF00535">
    <property type="entry name" value="Glycos_transf_2"/>
    <property type="match status" value="1"/>
</dbReference>
<comment type="caution">
    <text evidence="3">The sequence shown here is derived from an EMBL/GenBank/DDBJ whole genome shotgun (WGS) entry which is preliminary data.</text>
</comment>
<evidence type="ECO:0000256" key="1">
    <source>
        <dbReference type="SAM" id="Phobius"/>
    </source>
</evidence>
<sequence>MFITICVIAYNEEQTLPAILKDIAAQDYAHGSMEVVLVDSASTDHTKKIMQEFAAQNTTQPDMGFVSVSVLDNPKRTLPCGWNVALKAYRGEAILKVDAHASIPKDFVTKNVAVLESGEDVCGGQRPNIIEQPTPFRNTLLLAESSMFGSSIAPYRNNPGKSYVKSMFHAAYRRKVFETIGGFDERLARTEDNEIHYRMRKAGFKLCFDPEIISYQHIRPDLGKMLKQKYANGYWIGLTTGVCAPCLSLYHFVPFAFVMAIILSVLFCTGFAIAGSITALSGAALVIFKVIAGLTGLMWVLYGLLAVIMALAAVIGAPEIRNKTCLALPFLFLMLHVSYGTGTVIGLIKMPFWAKGIKNGRN</sequence>
<proteinExistence type="predicted"/>
<evidence type="ECO:0000259" key="2">
    <source>
        <dbReference type="Pfam" id="PF00535"/>
    </source>
</evidence>
<dbReference type="PANTHER" id="PTHR22916">
    <property type="entry name" value="GLYCOSYLTRANSFERASE"/>
    <property type="match status" value="1"/>
</dbReference>